<dbReference type="OrthoDB" id="10261782at2759"/>
<comment type="pathway">
    <text evidence="1">Purine metabolism; purine nucleoside salvage.</text>
</comment>
<reference evidence="12 13" key="1">
    <citation type="submission" date="2020-08" db="EMBL/GenBank/DDBJ databases">
        <title>Aphidius gifuensis genome sequencing and assembly.</title>
        <authorList>
            <person name="Du Z."/>
        </authorList>
    </citation>
    <scope>NUCLEOTIDE SEQUENCE [LARGE SCALE GENOMIC DNA]</scope>
    <source>
        <strain evidence="12">YNYX2018</strain>
        <tissue evidence="12">Adults</tissue>
    </source>
</reference>
<evidence type="ECO:0000256" key="7">
    <source>
        <dbReference type="ARBA" id="ARBA00023929"/>
    </source>
</evidence>
<dbReference type="GO" id="GO:0004731">
    <property type="term" value="F:purine-nucleoside phosphorylase activity"/>
    <property type="evidence" value="ECO:0007669"/>
    <property type="project" value="UniProtKB-EC"/>
</dbReference>
<evidence type="ECO:0000256" key="9">
    <source>
        <dbReference type="ARBA" id="ARBA00023970"/>
    </source>
</evidence>
<keyword evidence="5" id="KW-0808">Transferase</keyword>
<evidence type="ECO:0000256" key="2">
    <source>
        <dbReference type="ARBA" id="ARBA00006751"/>
    </source>
</evidence>
<feature type="domain" description="Nucleoside phosphorylase" evidence="11">
    <location>
        <begin position="6"/>
        <end position="95"/>
    </location>
</feature>
<dbReference type="EC" id="2.4.2.1" evidence="3"/>
<dbReference type="InterPro" id="IPR035994">
    <property type="entry name" value="Nucleoside_phosphorylase_sf"/>
</dbReference>
<gene>
    <name evidence="12" type="ORF">HCN44_008165</name>
</gene>
<comment type="catalytic activity">
    <reaction evidence="7">
        <text>2'-deoxyguanosine + phosphate = 2-deoxy-alpha-D-ribose 1-phosphate + guanine</text>
        <dbReference type="Rhea" id="RHEA:27738"/>
        <dbReference type="ChEBI" id="CHEBI:16235"/>
        <dbReference type="ChEBI" id="CHEBI:17172"/>
        <dbReference type="ChEBI" id="CHEBI:43474"/>
        <dbReference type="ChEBI" id="CHEBI:57259"/>
        <dbReference type="EC" id="2.4.2.1"/>
    </reaction>
</comment>
<evidence type="ECO:0000256" key="10">
    <source>
        <dbReference type="ARBA" id="ARBA00031036"/>
    </source>
</evidence>
<accession>A0A834XRH1</accession>
<dbReference type="GO" id="GO:0005737">
    <property type="term" value="C:cytoplasm"/>
    <property type="evidence" value="ECO:0007669"/>
    <property type="project" value="TreeGrafter"/>
</dbReference>
<proteinExistence type="inferred from homology"/>
<dbReference type="Pfam" id="PF01048">
    <property type="entry name" value="PNP_UDP_1"/>
    <property type="match status" value="1"/>
</dbReference>
<evidence type="ECO:0000256" key="3">
    <source>
        <dbReference type="ARBA" id="ARBA00011886"/>
    </source>
</evidence>
<dbReference type="AlphaFoldDB" id="A0A834XRH1"/>
<evidence type="ECO:0000313" key="13">
    <source>
        <dbReference type="Proteomes" id="UP000639338"/>
    </source>
</evidence>
<evidence type="ECO:0000259" key="11">
    <source>
        <dbReference type="Pfam" id="PF01048"/>
    </source>
</evidence>
<organism evidence="12 13">
    <name type="scientific">Aphidius gifuensis</name>
    <name type="common">Parasitoid wasp</name>
    <dbReference type="NCBI Taxonomy" id="684658"/>
    <lineage>
        <taxon>Eukaryota</taxon>
        <taxon>Metazoa</taxon>
        <taxon>Ecdysozoa</taxon>
        <taxon>Arthropoda</taxon>
        <taxon>Hexapoda</taxon>
        <taxon>Insecta</taxon>
        <taxon>Pterygota</taxon>
        <taxon>Neoptera</taxon>
        <taxon>Endopterygota</taxon>
        <taxon>Hymenoptera</taxon>
        <taxon>Apocrita</taxon>
        <taxon>Ichneumonoidea</taxon>
        <taxon>Braconidae</taxon>
        <taxon>Aphidiinae</taxon>
        <taxon>Aphidius</taxon>
    </lineage>
</organism>
<dbReference type="PANTHER" id="PTHR11904:SF9">
    <property type="entry name" value="PURINE NUCLEOSIDE PHOSPHORYLASE-RELATED"/>
    <property type="match status" value="1"/>
</dbReference>
<dbReference type="SUPFAM" id="SSF53167">
    <property type="entry name" value="Purine and uridine phosphorylases"/>
    <property type="match status" value="1"/>
</dbReference>
<sequence>MGIADKIHIAILTCIGGPNFETPAELRMMRIFGIDAVGMSIVHEAIAARHCGMTVFAFSFISNICICDYEINDEADQVLDAGKKKDSDFKKLLEKLQILLTNNNM</sequence>
<evidence type="ECO:0000313" key="12">
    <source>
        <dbReference type="EMBL" id="KAF7989491.1"/>
    </source>
</evidence>
<comment type="catalytic activity">
    <reaction evidence="6">
        <text>inosine + phosphate = alpha-D-ribose 1-phosphate + hypoxanthine</text>
        <dbReference type="Rhea" id="RHEA:27646"/>
        <dbReference type="ChEBI" id="CHEBI:17368"/>
        <dbReference type="ChEBI" id="CHEBI:17596"/>
        <dbReference type="ChEBI" id="CHEBI:43474"/>
        <dbReference type="ChEBI" id="CHEBI:57720"/>
        <dbReference type="EC" id="2.4.2.1"/>
    </reaction>
</comment>
<evidence type="ECO:0000256" key="8">
    <source>
        <dbReference type="ARBA" id="ARBA00023950"/>
    </source>
</evidence>
<keyword evidence="4" id="KW-0328">Glycosyltransferase</keyword>
<dbReference type="Proteomes" id="UP000639338">
    <property type="component" value="Unassembled WGS sequence"/>
</dbReference>
<name>A0A834XRH1_APHGI</name>
<keyword evidence="13" id="KW-1185">Reference proteome</keyword>
<evidence type="ECO:0000256" key="6">
    <source>
        <dbReference type="ARBA" id="ARBA00023918"/>
    </source>
</evidence>
<evidence type="ECO:0000256" key="1">
    <source>
        <dbReference type="ARBA" id="ARBA00005058"/>
    </source>
</evidence>
<dbReference type="EMBL" id="JACMRX010000005">
    <property type="protein sequence ID" value="KAF7989491.1"/>
    <property type="molecule type" value="Genomic_DNA"/>
</dbReference>
<comment type="catalytic activity">
    <reaction evidence="9">
        <text>guanosine + phosphate = alpha-D-ribose 1-phosphate + guanine</text>
        <dbReference type="Rhea" id="RHEA:13233"/>
        <dbReference type="ChEBI" id="CHEBI:16235"/>
        <dbReference type="ChEBI" id="CHEBI:16750"/>
        <dbReference type="ChEBI" id="CHEBI:43474"/>
        <dbReference type="ChEBI" id="CHEBI:57720"/>
        <dbReference type="EC" id="2.4.2.1"/>
    </reaction>
</comment>
<evidence type="ECO:0000256" key="5">
    <source>
        <dbReference type="ARBA" id="ARBA00022679"/>
    </source>
</evidence>
<comment type="similarity">
    <text evidence="2">Belongs to the PNP/MTAP phosphorylase family.</text>
</comment>
<dbReference type="GO" id="GO:0009116">
    <property type="term" value="P:nucleoside metabolic process"/>
    <property type="evidence" value="ECO:0007669"/>
    <property type="project" value="InterPro"/>
</dbReference>
<dbReference type="InterPro" id="IPR011268">
    <property type="entry name" value="Purine_phosphorylase"/>
</dbReference>
<dbReference type="UniPathway" id="UPA00606"/>
<evidence type="ECO:0000256" key="4">
    <source>
        <dbReference type="ARBA" id="ARBA00022676"/>
    </source>
</evidence>
<comment type="catalytic activity">
    <reaction evidence="8">
        <text>2'-deoxyinosine + phosphate = 2-deoxy-alpha-D-ribose 1-phosphate + hypoxanthine</text>
        <dbReference type="Rhea" id="RHEA:27750"/>
        <dbReference type="ChEBI" id="CHEBI:17368"/>
        <dbReference type="ChEBI" id="CHEBI:28997"/>
        <dbReference type="ChEBI" id="CHEBI:43474"/>
        <dbReference type="ChEBI" id="CHEBI:57259"/>
        <dbReference type="EC" id="2.4.2.1"/>
    </reaction>
</comment>
<dbReference type="InterPro" id="IPR000845">
    <property type="entry name" value="Nucleoside_phosphorylase_d"/>
</dbReference>
<dbReference type="PANTHER" id="PTHR11904">
    <property type="entry name" value="METHYLTHIOADENOSINE/PURINE NUCLEOSIDE PHOSPHORYLASE"/>
    <property type="match status" value="1"/>
</dbReference>
<comment type="caution">
    <text evidence="12">The sequence shown here is derived from an EMBL/GenBank/DDBJ whole genome shotgun (WGS) entry which is preliminary data.</text>
</comment>
<protein>
    <recommendedName>
        <fullName evidence="3">purine-nucleoside phosphorylase</fullName>
        <ecNumber evidence="3">2.4.2.1</ecNumber>
    </recommendedName>
    <alternativeName>
        <fullName evidence="10">Inosine-guanosine phosphorylase</fullName>
    </alternativeName>
</protein>
<dbReference type="Gene3D" id="3.40.50.1580">
    <property type="entry name" value="Nucleoside phosphorylase domain"/>
    <property type="match status" value="1"/>
</dbReference>